<evidence type="ECO:0000313" key="1">
    <source>
        <dbReference type="EMBL" id="JAI29720.1"/>
    </source>
</evidence>
<evidence type="ECO:0000313" key="3">
    <source>
        <dbReference type="EMBL" id="JAI33244.1"/>
    </source>
</evidence>
<proteinExistence type="predicted"/>
<dbReference type="AlphaFoldDB" id="A0A0K8UTS7"/>
<protein>
    <submittedName>
        <fullName evidence="1">Uncharacterized protein</fullName>
    </submittedName>
</protein>
<sequence length="204" mass="23004">MHVQNFLNYFDGQQQQQQQRRQKSSTICYVTQLQQEMLRQQDGHNMDNYMAMNSTEANRRNTYVEQHAVDELLTPQQQLDFMSPTANTTATTALTTTTSTTTSTAKASSKPGKFTISTKFLRKPRHKLKSVNLAPTADVSGALAKATTTIGNDKALALHDQQQRNDDKQLLLTPQQQRQQPPCADEPNVKFNSNFSINSLLNKK</sequence>
<evidence type="ECO:0000313" key="7">
    <source>
        <dbReference type="EMBL" id="JAI49863.1"/>
    </source>
</evidence>
<dbReference type="EMBL" id="GDHF01022594">
    <property type="protein sequence ID" value="JAI29720.1"/>
    <property type="molecule type" value="Transcribed_RNA"/>
</dbReference>
<name>A0A0K8UTS7_BACLA</name>
<organism evidence="1">
    <name type="scientific">Bactrocera latifrons</name>
    <name type="common">Malaysian fruit fly</name>
    <name type="synonym">Chaetodacus latifrons</name>
    <dbReference type="NCBI Taxonomy" id="174628"/>
    <lineage>
        <taxon>Eukaryota</taxon>
        <taxon>Metazoa</taxon>
        <taxon>Ecdysozoa</taxon>
        <taxon>Arthropoda</taxon>
        <taxon>Hexapoda</taxon>
        <taxon>Insecta</taxon>
        <taxon>Pterygota</taxon>
        <taxon>Neoptera</taxon>
        <taxon>Endopterygota</taxon>
        <taxon>Diptera</taxon>
        <taxon>Brachycera</taxon>
        <taxon>Muscomorpha</taxon>
        <taxon>Tephritoidea</taxon>
        <taxon>Tephritidae</taxon>
        <taxon>Bactrocera</taxon>
        <taxon>Bactrocera</taxon>
    </lineage>
</organism>
<gene>
    <name evidence="2" type="ORF">c3_g1_i1</name>
    <name evidence="5" type="ORF">c3_g1_i2</name>
    <name evidence="4" type="ORF">c3_g1_i3</name>
    <name evidence="1" type="ORF">c3_g1_i4</name>
    <name evidence="6" type="ORF">c3_g1_i7</name>
    <name evidence="3" type="ORF">c3_g1_i8</name>
    <name evidence="7" type="ORF">c3_g1_i9</name>
</gene>
<dbReference type="EMBL" id="GDHF01004365">
    <property type="protein sequence ID" value="JAI47949.1"/>
    <property type="molecule type" value="Transcribed_RNA"/>
</dbReference>
<dbReference type="EMBL" id="GDHF01008364">
    <property type="protein sequence ID" value="JAI43950.1"/>
    <property type="molecule type" value="Transcribed_RNA"/>
</dbReference>
<evidence type="ECO:0000313" key="4">
    <source>
        <dbReference type="EMBL" id="JAI43950.1"/>
    </source>
</evidence>
<dbReference type="EMBL" id="GDHF01004201">
    <property type="protein sequence ID" value="JAI48113.1"/>
    <property type="molecule type" value="Transcribed_RNA"/>
</dbReference>
<dbReference type="EMBL" id="GDHF01002451">
    <property type="protein sequence ID" value="JAI49863.1"/>
    <property type="molecule type" value="Transcribed_RNA"/>
</dbReference>
<dbReference type="OrthoDB" id="8065298at2759"/>
<dbReference type="EMBL" id="GDHF01022499">
    <property type="protein sequence ID" value="JAI29815.1"/>
    <property type="molecule type" value="Transcribed_RNA"/>
</dbReference>
<evidence type="ECO:0000313" key="2">
    <source>
        <dbReference type="EMBL" id="JAI29815.1"/>
    </source>
</evidence>
<reference evidence="1" key="1">
    <citation type="submission" date="2015-06" db="EMBL/GenBank/DDBJ databases">
        <authorList>
            <person name="Hoefler B.C."/>
            <person name="Straight P.D."/>
        </authorList>
    </citation>
    <scope>NUCLEOTIDE SEQUENCE</scope>
</reference>
<evidence type="ECO:0000313" key="5">
    <source>
        <dbReference type="EMBL" id="JAI47949.1"/>
    </source>
</evidence>
<accession>A0A0K8UTS7</accession>
<evidence type="ECO:0000313" key="6">
    <source>
        <dbReference type="EMBL" id="JAI48113.1"/>
    </source>
</evidence>
<dbReference type="EMBL" id="GDHF01019070">
    <property type="protein sequence ID" value="JAI33244.1"/>
    <property type="molecule type" value="Transcribed_RNA"/>
</dbReference>